<dbReference type="AlphaFoldDB" id="A0A1G7R232"/>
<keyword evidence="2" id="KW-1185">Reference proteome</keyword>
<dbReference type="InterPro" id="IPR037210">
    <property type="entry name" value="YoaC-like_sf"/>
</dbReference>
<proteinExistence type="predicted"/>
<name>A0A1G7R232_9ACTN</name>
<evidence type="ECO:0000313" key="1">
    <source>
        <dbReference type="EMBL" id="SDG04832.1"/>
    </source>
</evidence>
<sequence length="221" mass="24137">MRRAYISPHVDLQTSYRLAKAWAGSDSKITIVGSNTSALEASPWLAQTGLPMGTTSNRHSRYTAQARTGILIAWCLDLVEILNIERRSELSGLVVVRGHKSHSPWITAHDADLLGGEPVARVPEASPAIKAMVDGISLLPALNQGLIDSRERSMAVQALTYMRSHGHTLFPDQLAVEAIRHGWPGTSPLELADLAKQLNAGKRLRFSERLNTSVLAEWASM</sequence>
<dbReference type="Gene3D" id="1.20.1290.30">
    <property type="match status" value="1"/>
</dbReference>
<protein>
    <submittedName>
        <fullName evidence="1">Uncharacterized protein</fullName>
    </submittedName>
</protein>
<dbReference type="OrthoDB" id="4719782at2"/>
<evidence type="ECO:0000313" key="2">
    <source>
        <dbReference type="Proteomes" id="UP000199406"/>
    </source>
</evidence>
<dbReference type="RefSeq" id="WP_091771079.1">
    <property type="nucleotide sequence ID" value="NZ_FNBT01000010.1"/>
</dbReference>
<accession>A0A1G7R232</accession>
<gene>
    <name evidence="1" type="ORF">SAMN05660662_0142</name>
</gene>
<dbReference type="EMBL" id="FNBT01000010">
    <property type="protein sequence ID" value="SDG04832.1"/>
    <property type="molecule type" value="Genomic_DNA"/>
</dbReference>
<organism evidence="1 2">
    <name type="scientific">Blastococcus aurantiacus</name>
    <dbReference type="NCBI Taxonomy" id="1550231"/>
    <lineage>
        <taxon>Bacteria</taxon>
        <taxon>Bacillati</taxon>
        <taxon>Actinomycetota</taxon>
        <taxon>Actinomycetes</taxon>
        <taxon>Geodermatophilales</taxon>
        <taxon>Geodermatophilaceae</taxon>
        <taxon>Blastococcus</taxon>
    </lineage>
</organism>
<dbReference type="Proteomes" id="UP000199406">
    <property type="component" value="Unassembled WGS sequence"/>
</dbReference>
<reference evidence="2" key="1">
    <citation type="submission" date="2016-10" db="EMBL/GenBank/DDBJ databases">
        <authorList>
            <person name="Varghese N."/>
            <person name="Submissions S."/>
        </authorList>
    </citation>
    <scope>NUCLEOTIDE SEQUENCE [LARGE SCALE GENOMIC DNA]</scope>
    <source>
        <strain evidence="2">DSM 44268</strain>
    </source>
</reference>